<dbReference type="SUPFAM" id="SSF54523">
    <property type="entry name" value="Pili subunits"/>
    <property type="match status" value="1"/>
</dbReference>
<dbReference type="InterPro" id="IPR045584">
    <property type="entry name" value="Pilin-like"/>
</dbReference>
<protein>
    <recommendedName>
        <fullName evidence="4">Prepilin-type N-terminal cleavage/methylation domain-containing protein</fullName>
    </recommendedName>
</protein>
<evidence type="ECO:0000256" key="1">
    <source>
        <dbReference type="SAM" id="Phobius"/>
    </source>
</evidence>
<dbReference type="InterPro" id="IPR012902">
    <property type="entry name" value="N_methyl_site"/>
</dbReference>
<dbReference type="STRING" id="1618342.UY40_C0008G0017"/>
<feature type="transmembrane region" description="Helical" evidence="1">
    <location>
        <begin position="12"/>
        <end position="38"/>
    </location>
</feature>
<proteinExistence type="predicted"/>
<keyword evidence="1" id="KW-0472">Membrane</keyword>
<evidence type="ECO:0000313" key="3">
    <source>
        <dbReference type="Proteomes" id="UP000034119"/>
    </source>
</evidence>
<evidence type="ECO:0000313" key="2">
    <source>
        <dbReference type="EMBL" id="KKW05790.1"/>
    </source>
</evidence>
<dbReference type="NCBIfam" id="TIGR02532">
    <property type="entry name" value="IV_pilin_GFxxxE"/>
    <property type="match status" value="1"/>
</dbReference>
<dbReference type="Pfam" id="PF07963">
    <property type="entry name" value="N_methyl"/>
    <property type="match status" value="1"/>
</dbReference>
<sequence>MALRILGKNKRSAFTLIEIIIYIALLGIFLSAATISLWDIILGNVKSSVQQEVQESLRYSSYRILYEIRSATGFNASPGFPLNLADDPDNILSLVASAPNYPVQMRVQNGILQIKRGTLDWGNVTGSAVEVTNLTLSLIDDPTTKASIQFLLTIRYINPSGRSQWEKEATFQGSATLR</sequence>
<keyword evidence="1" id="KW-1133">Transmembrane helix</keyword>
<organism evidence="2 3">
    <name type="scientific">candidate division CPR1 bacterium GW2011_GWC1_49_13</name>
    <dbReference type="NCBI Taxonomy" id="1618342"/>
    <lineage>
        <taxon>Bacteria</taxon>
        <taxon>candidate division CPR1</taxon>
    </lineage>
</organism>
<name>A0A0G1VHS7_9BACT</name>
<evidence type="ECO:0008006" key="4">
    <source>
        <dbReference type="Google" id="ProtNLM"/>
    </source>
</evidence>
<dbReference type="EMBL" id="LCPW01000008">
    <property type="protein sequence ID" value="KKW05790.1"/>
    <property type="molecule type" value="Genomic_DNA"/>
</dbReference>
<dbReference type="Proteomes" id="UP000034119">
    <property type="component" value="Unassembled WGS sequence"/>
</dbReference>
<comment type="caution">
    <text evidence="2">The sequence shown here is derived from an EMBL/GenBank/DDBJ whole genome shotgun (WGS) entry which is preliminary data.</text>
</comment>
<keyword evidence="1" id="KW-0812">Transmembrane</keyword>
<gene>
    <name evidence="2" type="ORF">UY40_C0008G0017</name>
</gene>
<accession>A0A0G1VHS7</accession>
<dbReference type="AlphaFoldDB" id="A0A0G1VHS7"/>
<reference evidence="2 3" key="1">
    <citation type="journal article" date="2015" name="Nature">
        <title>rRNA introns, odd ribosomes, and small enigmatic genomes across a large radiation of phyla.</title>
        <authorList>
            <person name="Brown C.T."/>
            <person name="Hug L.A."/>
            <person name="Thomas B.C."/>
            <person name="Sharon I."/>
            <person name="Castelle C.J."/>
            <person name="Singh A."/>
            <person name="Wilkins M.J."/>
            <person name="Williams K.H."/>
            <person name="Banfield J.F."/>
        </authorList>
    </citation>
    <scope>NUCLEOTIDE SEQUENCE [LARGE SCALE GENOMIC DNA]</scope>
</reference>